<dbReference type="EMBL" id="MCGE01000061">
    <property type="protein sequence ID" value="ORY99572.1"/>
    <property type="molecule type" value="Genomic_DNA"/>
</dbReference>
<dbReference type="OrthoDB" id="5366606at2759"/>
<dbReference type="AlphaFoldDB" id="A0A1X2HKC5"/>
<reference evidence="1 2" key="1">
    <citation type="submission" date="2016-07" db="EMBL/GenBank/DDBJ databases">
        <title>Pervasive Adenine N6-methylation of Active Genes in Fungi.</title>
        <authorList>
            <consortium name="DOE Joint Genome Institute"/>
            <person name="Mondo S.J."/>
            <person name="Dannebaum R.O."/>
            <person name="Kuo R.C."/>
            <person name="Labutti K."/>
            <person name="Haridas S."/>
            <person name="Kuo A."/>
            <person name="Salamov A."/>
            <person name="Ahrendt S.R."/>
            <person name="Lipzen A."/>
            <person name="Sullivan W."/>
            <person name="Andreopoulos W.B."/>
            <person name="Clum A."/>
            <person name="Lindquist E."/>
            <person name="Daum C."/>
            <person name="Ramamoorthy G.K."/>
            <person name="Gryganskyi A."/>
            <person name="Culley D."/>
            <person name="Magnuson J.K."/>
            <person name="James T.Y."/>
            <person name="O'Malley M.A."/>
            <person name="Stajich J.E."/>
            <person name="Spatafora J.W."/>
            <person name="Visel A."/>
            <person name="Grigoriev I.V."/>
        </authorList>
    </citation>
    <scope>NUCLEOTIDE SEQUENCE [LARGE SCALE GENOMIC DNA]</scope>
    <source>
        <strain evidence="1 2">NRRL 1336</strain>
    </source>
</reference>
<evidence type="ECO:0000313" key="2">
    <source>
        <dbReference type="Proteomes" id="UP000193560"/>
    </source>
</evidence>
<sequence>MFHIVLREGITGGFVGPTVKQVVEIHGDDEGATIVHANLKPSSKTDYTTQQGQLSTNEVQTLVNTLVPELGQLPIEEPIGSEDIYGFDTSISFLSGDFKWQNGGPEGCTRNASSVQASPEQKQTFQKLVQTLTRLGQQNAIQSQD</sequence>
<evidence type="ECO:0000313" key="1">
    <source>
        <dbReference type="EMBL" id="ORY99572.1"/>
    </source>
</evidence>
<proteinExistence type="predicted"/>
<comment type="caution">
    <text evidence="1">The sequence shown here is derived from an EMBL/GenBank/DDBJ whole genome shotgun (WGS) entry which is preliminary data.</text>
</comment>
<dbReference type="Proteomes" id="UP000193560">
    <property type="component" value="Unassembled WGS sequence"/>
</dbReference>
<keyword evidence="2" id="KW-1185">Reference proteome</keyword>
<organism evidence="1 2">
    <name type="scientific">Absidia repens</name>
    <dbReference type="NCBI Taxonomy" id="90262"/>
    <lineage>
        <taxon>Eukaryota</taxon>
        <taxon>Fungi</taxon>
        <taxon>Fungi incertae sedis</taxon>
        <taxon>Mucoromycota</taxon>
        <taxon>Mucoromycotina</taxon>
        <taxon>Mucoromycetes</taxon>
        <taxon>Mucorales</taxon>
        <taxon>Cunninghamellaceae</taxon>
        <taxon>Absidia</taxon>
    </lineage>
</organism>
<gene>
    <name evidence="1" type="ORF">BCR42DRAFT_385562</name>
</gene>
<name>A0A1X2HKC5_9FUNG</name>
<accession>A0A1X2HKC5</accession>
<protein>
    <submittedName>
        <fullName evidence="1">Uncharacterized protein</fullName>
    </submittedName>
</protein>